<sequence>MKRRRRPDIPRRASRCFWFGLTWQNLLFTDHIISIVLSSIFSGNYTKKTIFFQLLPAFFLKKKSIACFEEWYNKETRRIPMNFFKKYQTKYPKNPVANAYDSLPTDDIVRRRYHFTGTVQGVGFRVEMWRRAINMKLAGWVKNNEDGSVDAELEGPKARIDALISQMESIPRIRIQSVDVQTLEPVGASDFEMLNY</sequence>
<protein>
    <submittedName>
        <fullName evidence="1">Acylphosphatase</fullName>
    </submittedName>
</protein>
<dbReference type="EMBL" id="SRYG01000010">
    <property type="protein sequence ID" value="TGY66013.1"/>
    <property type="molecule type" value="Genomic_DNA"/>
</dbReference>
<comment type="caution">
    <text evidence="1">The sequence shown here is derived from an EMBL/GenBank/DDBJ whole genome shotgun (WGS) entry which is preliminary data.</text>
</comment>
<reference evidence="1" key="1">
    <citation type="submission" date="2019-04" db="EMBL/GenBank/DDBJ databases">
        <title>Microbes associate with the intestines of laboratory mice.</title>
        <authorList>
            <person name="Navarre W."/>
            <person name="Wong E."/>
            <person name="Huang K."/>
            <person name="Tropini C."/>
            <person name="Ng K."/>
            <person name="Yu B."/>
        </authorList>
    </citation>
    <scope>NUCLEOTIDE SEQUENCE</scope>
    <source>
        <strain evidence="1">NM09_H32</strain>
    </source>
</reference>
<evidence type="ECO:0000313" key="1">
    <source>
        <dbReference type="EMBL" id="TGY66013.1"/>
    </source>
</evidence>
<name>A0AC61R746_9FIRM</name>
<dbReference type="Proteomes" id="UP000308836">
    <property type="component" value="Unassembled WGS sequence"/>
</dbReference>
<proteinExistence type="predicted"/>
<organism evidence="1 2">
    <name type="scientific">Dubosiella muris</name>
    <dbReference type="NCBI Taxonomy" id="3038133"/>
    <lineage>
        <taxon>Bacteria</taxon>
        <taxon>Bacillati</taxon>
        <taxon>Bacillota</taxon>
        <taxon>Erysipelotrichia</taxon>
        <taxon>Erysipelotrichales</taxon>
        <taxon>Erysipelotrichaceae</taxon>
        <taxon>Dubosiella</taxon>
    </lineage>
</organism>
<evidence type="ECO:0000313" key="2">
    <source>
        <dbReference type="Proteomes" id="UP000308836"/>
    </source>
</evidence>
<keyword evidence="2" id="KW-1185">Reference proteome</keyword>
<accession>A0AC61R746</accession>
<gene>
    <name evidence="1" type="ORF">E5336_05865</name>
</gene>